<dbReference type="AlphaFoldDB" id="A0A8J3JBY9"/>
<sequence length="197" mass="21598">MAEPSDYKRCFSREHAQQQFDAMAVPVSIPGIRTTMAAMRMGSLLATTHGLHLPTWESVQVQVLAGVCDEAQMWTAICLLHQTRPSLWTDRLAPWAGPYDNPAQALTTFDERLAALPQPTTADRRTLARAWLTMTLALHQVQLTGWETTVVKHLAAKAPIPTIQTLVGWIIGIGQATDAAAAITPGRHGRHHAAARR</sequence>
<evidence type="ECO:0000313" key="1">
    <source>
        <dbReference type="EMBL" id="GIF82052.1"/>
    </source>
</evidence>
<accession>A0A8J3JBY9</accession>
<dbReference type="RefSeq" id="WP_203746815.1">
    <property type="nucleotide sequence ID" value="NZ_BONF01000017.1"/>
</dbReference>
<reference evidence="1 2" key="1">
    <citation type="submission" date="2021-01" db="EMBL/GenBank/DDBJ databases">
        <title>Whole genome shotgun sequence of Catellatospora bangladeshensis NBRC 107357.</title>
        <authorList>
            <person name="Komaki H."/>
            <person name="Tamura T."/>
        </authorList>
    </citation>
    <scope>NUCLEOTIDE SEQUENCE [LARGE SCALE GENOMIC DNA]</scope>
    <source>
        <strain evidence="1 2">NBRC 107357</strain>
    </source>
</reference>
<dbReference type="Proteomes" id="UP000601223">
    <property type="component" value="Unassembled WGS sequence"/>
</dbReference>
<name>A0A8J3JBY9_9ACTN</name>
<organism evidence="1 2">
    <name type="scientific">Catellatospora bangladeshensis</name>
    <dbReference type="NCBI Taxonomy" id="310355"/>
    <lineage>
        <taxon>Bacteria</taxon>
        <taxon>Bacillati</taxon>
        <taxon>Actinomycetota</taxon>
        <taxon>Actinomycetes</taxon>
        <taxon>Micromonosporales</taxon>
        <taxon>Micromonosporaceae</taxon>
        <taxon>Catellatospora</taxon>
    </lineage>
</organism>
<protein>
    <submittedName>
        <fullName evidence="1">Uncharacterized protein</fullName>
    </submittedName>
</protein>
<evidence type="ECO:0000313" key="2">
    <source>
        <dbReference type="Proteomes" id="UP000601223"/>
    </source>
</evidence>
<proteinExistence type="predicted"/>
<gene>
    <name evidence="1" type="ORF">Cba03nite_34010</name>
</gene>
<comment type="caution">
    <text evidence="1">The sequence shown here is derived from an EMBL/GenBank/DDBJ whole genome shotgun (WGS) entry which is preliminary data.</text>
</comment>
<dbReference type="EMBL" id="BONF01000017">
    <property type="protein sequence ID" value="GIF82052.1"/>
    <property type="molecule type" value="Genomic_DNA"/>
</dbReference>
<keyword evidence="2" id="KW-1185">Reference proteome</keyword>